<dbReference type="InParanoid" id="C2KY99"/>
<keyword evidence="2" id="KW-1185">Reference proteome</keyword>
<comment type="caution">
    <text evidence="1">The sequence shown here is derived from an EMBL/GenBank/DDBJ whole genome shotgun (WGS) entry which is preliminary data.</text>
</comment>
<dbReference type="EMBL" id="ACKX01000151">
    <property type="protein sequence ID" value="EEJ51250.1"/>
    <property type="molecule type" value="Genomic_DNA"/>
</dbReference>
<proteinExistence type="predicted"/>
<reference evidence="1 2" key="1">
    <citation type="submission" date="2009-04" db="EMBL/GenBank/DDBJ databases">
        <authorList>
            <person name="Qin X."/>
            <person name="Bachman B."/>
            <person name="Battles P."/>
            <person name="Bell A."/>
            <person name="Bess C."/>
            <person name="Bickham C."/>
            <person name="Chaboub L."/>
            <person name="Chen D."/>
            <person name="Coyle M."/>
            <person name="Deiros D.R."/>
            <person name="Dinh H."/>
            <person name="Forbes L."/>
            <person name="Fowler G."/>
            <person name="Francisco L."/>
            <person name="Fu Q."/>
            <person name="Gubbala S."/>
            <person name="Hale W."/>
            <person name="Han Y."/>
            <person name="Hemphill L."/>
            <person name="Highlander S.K."/>
            <person name="Hirani K."/>
            <person name="Hogues M."/>
            <person name="Jackson L."/>
            <person name="Jakkamsetti A."/>
            <person name="Javaid M."/>
            <person name="Jiang H."/>
            <person name="Korchina V."/>
            <person name="Kovar C."/>
            <person name="Lara F."/>
            <person name="Lee S."/>
            <person name="Mata R."/>
            <person name="Mathew T."/>
            <person name="Moen C."/>
            <person name="Morales K."/>
            <person name="Munidasa M."/>
            <person name="Nazareth L."/>
            <person name="Ngo R."/>
            <person name="Nguyen L."/>
            <person name="Okwuonu G."/>
            <person name="Ongeri F."/>
            <person name="Patil S."/>
            <person name="Petrosino J."/>
            <person name="Pham C."/>
            <person name="Pham P."/>
            <person name="Pu L.-L."/>
            <person name="Puazo M."/>
            <person name="Raj R."/>
            <person name="Reid J."/>
            <person name="Rouhana J."/>
            <person name="Saada N."/>
            <person name="Shang Y."/>
            <person name="Simmons D."/>
            <person name="Thornton R."/>
            <person name="Warren J."/>
            <person name="Weissenberger G."/>
            <person name="Zhang J."/>
            <person name="Zhang L."/>
            <person name="Zhou C."/>
            <person name="Zhu D."/>
            <person name="Muzny D."/>
            <person name="Worley K."/>
            <person name="Gibbs R."/>
        </authorList>
    </citation>
    <scope>NUCLEOTIDE SEQUENCE [LARGE SCALE GENOMIC DNA]</scope>
    <source>
        <strain evidence="1 2">F0268</strain>
    </source>
</reference>
<accession>C2KY99</accession>
<protein>
    <submittedName>
        <fullName evidence="1">Uncharacterized protein</fullName>
    </submittedName>
</protein>
<name>C2KY99_9FIRM</name>
<dbReference type="RefSeq" id="WP_007156614.1">
    <property type="nucleotide sequence ID" value="NZ_GG668534.1"/>
</dbReference>
<dbReference type="HOGENOM" id="CLU_3186576_0_0_9"/>
<dbReference type="STRING" id="585501.HMPREF6123_1468"/>
<evidence type="ECO:0000313" key="2">
    <source>
        <dbReference type="Proteomes" id="UP000004121"/>
    </source>
</evidence>
<organism evidence="1 2">
    <name type="scientific">Oribacterium sinus F0268</name>
    <dbReference type="NCBI Taxonomy" id="585501"/>
    <lineage>
        <taxon>Bacteria</taxon>
        <taxon>Bacillati</taxon>
        <taxon>Bacillota</taxon>
        <taxon>Clostridia</taxon>
        <taxon>Lachnospirales</taxon>
        <taxon>Lachnospiraceae</taxon>
        <taxon>Oribacterium</taxon>
    </lineage>
</organism>
<gene>
    <name evidence="1" type="ORF">HMPREF6123_1468</name>
</gene>
<dbReference type="AlphaFoldDB" id="C2KY99"/>
<dbReference type="Proteomes" id="UP000004121">
    <property type="component" value="Unassembled WGS sequence"/>
</dbReference>
<sequence>MDFFVQAVNGITDFGYGIHKIFSCNRRRYLNGDLRKKCPFMNGDLR</sequence>
<evidence type="ECO:0000313" key="1">
    <source>
        <dbReference type="EMBL" id="EEJ51250.1"/>
    </source>
</evidence>